<dbReference type="SUPFAM" id="SSF52540">
    <property type="entry name" value="P-loop containing nucleoside triphosphate hydrolases"/>
    <property type="match status" value="1"/>
</dbReference>
<evidence type="ECO:0000256" key="1">
    <source>
        <dbReference type="SAM" id="MobiDB-lite"/>
    </source>
</evidence>
<feature type="compositionally biased region" description="Basic and acidic residues" evidence="1">
    <location>
        <begin position="181"/>
        <end position="193"/>
    </location>
</feature>
<dbReference type="Proteomes" id="UP001652445">
    <property type="component" value="Unassembled WGS sequence"/>
</dbReference>
<comment type="caution">
    <text evidence="3">The sequence shown here is derived from an EMBL/GenBank/DDBJ whole genome shotgun (WGS) entry which is preliminary data.</text>
</comment>
<dbReference type="Pfam" id="PF18155">
    <property type="entry name" value="pPIWI_RE_Z"/>
    <property type="match status" value="1"/>
</dbReference>
<dbReference type="InterPro" id="IPR055254">
    <property type="entry name" value="pPIWI_RE_Z"/>
</dbReference>
<sequence length="1029" mass="119541">MRKRYYDYLADFRGYFQGTGLSKSQLESMLIFEWMVTGCLHMDPEMPIEEAWSILLGYDEPVLKYSDKLEVVHRLRVLFRDIRTSRKWSYIIRDYASIDAQHLLYTQIEGVWIRRVPQLFSHRERWYMDALSSPIPAKTKDYSFASQGPFTYERWISSNTKRSFTGEIPSQPVQSYTLPSYRDKRRSERKQDVDTLHESLQEVSAAHGKPGQQQKMELNTPSQLVQLIQNAEKTFRYEGIQHVIGGLGSGKTKFMLDETIRLVKEDGLRIGFIESSVAQVLNRVEQLKRAGVKAVPIIGKSNRSLYEQQFLSSRQHQIHDLTGWGSQIGDGMEHLSTLCYIHALAGDGDAGNDYPCKRIKQEGKGKCCPYASRCGIYQDYANLADAEVWVTTSPGVLKTRLPVFIDSLERSVYEAMYDLLDVIFVDEADEVQKQFDSAFINEYPLFGHGGQLFESLYKESMNKTLGEYTLFSGDYDVDSWNQYMSLMERVTRAGIYDKLIKTPRLRQYIRRVMIRLTTLTYKISHACSIDDQQQEEVFRNLSRYMNNPMDLPFAAYVDKLMDARSHLEKRTLLDAVLAECGAAFRPIVDRDLWYDLLEFYLYLVRADYCIKEIKSLYPIIQAKLQLTSELYQQFAVNEDLRPFIKEAMTGALTGYSYDVGDGETIGTFKIVEYTGVGRLLLQDWHQAFEYADAKKGPALVLLSGTSLAPGSAHYNVDIQPQWLLEREIKVPVIKQHYWPVFNEDPDEALSISGIRDQDQRDQNLRIMMAKLLAKVEQELREWKHQGTPRRILIIVNSYDDVETVGEVLQRESRWKGRYKLLHRQMDGGDESMFSRSNIESFHMEEAELLIAPLMAINRGYNILDKQLGALFGSVFFLIRPYPVPHDMGYLVQMIHAKHVQYVEEIHSEQLSYAKALNSLRWKSNKHFHYVYERPDYWKHLSEKEREMVAWYTFVPIWQTIGRLIRNGSPARVFYCDAKFNKVPMNEGADQSMLGYWKRIMLNNSDQKEFVSLYSAFIESIQQIRGVEIE</sequence>
<gene>
    <name evidence="3" type="ORF">OB236_32345</name>
</gene>
<feature type="domain" description="pPIWI-RE three-gene island" evidence="2">
    <location>
        <begin position="25"/>
        <end position="174"/>
    </location>
</feature>
<accession>A0ABT2US34</accession>
<evidence type="ECO:0000313" key="4">
    <source>
        <dbReference type="Proteomes" id="UP001652445"/>
    </source>
</evidence>
<dbReference type="InterPro" id="IPR027417">
    <property type="entry name" value="P-loop_NTPase"/>
</dbReference>
<reference evidence="3 4" key="1">
    <citation type="submission" date="2022-09" db="EMBL/GenBank/DDBJ databases">
        <authorList>
            <person name="Han X.L."/>
            <person name="Wang Q."/>
            <person name="Lu T."/>
        </authorList>
    </citation>
    <scope>NUCLEOTIDE SEQUENCE [LARGE SCALE GENOMIC DNA]</scope>
    <source>
        <strain evidence="3 4">WQ 127069</strain>
    </source>
</reference>
<feature type="region of interest" description="Disordered" evidence="1">
    <location>
        <begin position="166"/>
        <end position="193"/>
    </location>
</feature>
<dbReference type="EMBL" id="JAOQIO010000110">
    <property type="protein sequence ID" value="MCU6796826.1"/>
    <property type="molecule type" value="Genomic_DNA"/>
</dbReference>
<keyword evidence="4" id="KW-1185">Reference proteome</keyword>
<dbReference type="RefSeq" id="WP_262687651.1">
    <property type="nucleotide sequence ID" value="NZ_JAOQIO010000110.1"/>
</dbReference>
<proteinExistence type="predicted"/>
<evidence type="ECO:0000259" key="2">
    <source>
        <dbReference type="Pfam" id="PF18155"/>
    </source>
</evidence>
<name>A0ABT2US34_9BACL</name>
<evidence type="ECO:0000313" key="3">
    <source>
        <dbReference type="EMBL" id="MCU6796826.1"/>
    </source>
</evidence>
<organism evidence="3 4">
    <name type="scientific">Paenibacillus baimaensis</name>
    <dbReference type="NCBI Taxonomy" id="2982185"/>
    <lineage>
        <taxon>Bacteria</taxon>
        <taxon>Bacillati</taxon>
        <taxon>Bacillota</taxon>
        <taxon>Bacilli</taxon>
        <taxon>Bacillales</taxon>
        <taxon>Paenibacillaceae</taxon>
        <taxon>Paenibacillus</taxon>
    </lineage>
</organism>
<protein>
    <recommendedName>
        <fullName evidence="2">pPIWI-RE three-gene island domain-containing protein</fullName>
    </recommendedName>
</protein>